<reference evidence="2" key="1">
    <citation type="journal article" date="2019" name="Int. J. Syst. Evol. Microbiol.">
        <title>The Global Catalogue of Microorganisms (GCM) 10K type strain sequencing project: providing services to taxonomists for standard genome sequencing and annotation.</title>
        <authorList>
            <consortium name="The Broad Institute Genomics Platform"/>
            <consortium name="The Broad Institute Genome Sequencing Center for Infectious Disease"/>
            <person name="Wu L."/>
            <person name="Ma J."/>
        </authorList>
    </citation>
    <scope>NUCLEOTIDE SEQUENCE [LARGE SCALE GENOMIC DNA]</scope>
    <source>
        <strain evidence="2">CCUG 55585</strain>
    </source>
</reference>
<sequence length="199" mass="21683">MRPTRTSSCTNALPTPEALAALGTVLCVYRSRCGDGLGGELGGWQQAVRAEAWCGIDSDGWQECLQFRDRSGDCCWRLYLLPDSDFLAWERLQQALPRVDAPHAACRDCGLGRDDGVAGRLWRRLSLHLGGERWQLSALRLHALASPQGGPSTTLAASLAALSPLGTDMLQRIARLEDIDLGARFEDVAAMPWRVATAH</sequence>
<accession>A0ABW2Y9P2</accession>
<organism evidence="1 2">
    <name type="scientific">Lysobacter brunescens</name>
    <dbReference type="NCBI Taxonomy" id="262323"/>
    <lineage>
        <taxon>Bacteria</taxon>
        <taxon>Pseudomonadati</taxon>
        <taxon>Pseudomonadota</taxon>
        <taxon>Gammaproteobacteria</taxon>
        <taxon>Lysobacterales</taxon>
        <taxon>Lysobacteraceae</taxon>
        <taxon>Lysobacter</taxon>
    </lineage>
</organism>
<proteinExistence type="predicted"/>
<dbReference type="RefSeq" id="WP_386822876.1">
    <property type="nucleotide sequence ID" value="NZ_JBHTIF010000001.1"/>
</dbReference>
<gene>
    <name evidence="1" type="ORF">ACFQ0E_06580</name>
</gene>
<dbReference type="EMBL" id="JBHTIF010000001">
    <property type="protein sequence ID" value="MFD0725267.1"/>
    <property type="molecule type" value="Genomic_DNA"/>
</dbReference>
<dbReference type="SUPFAM" id="SSF144064">
    <property type="entry name" value="Heme iron utilization protein-like"/>
    <property type="match status" value="1"/>
</dbReference>
<name>A0ABW2Y9P2_9GAMM</name>
<comment type="caution">
    <text evidence="1">The sequence shown here is derived from an EMBL/GenBank/DDBJ whole genome shotgun (WGS) entry which is preliminary data.</text>
</comment>
<evidence type="ECO:0000313" key="1">
    <source>
        <dbReference type="EMBL" id="MFD0725267.1"/>
    </source>
</evidence>
<protein>
    <submittedName>
        <fullName evidence="1">Hemin transport protein</fullName>
    </submittedName>
</protein>
<dbReference type="Proteomes" id="UP001597110">
    <property type="component" value="Unassembled WGS sequence"/>
</dbReference>
<evidence type="ECO:0000313" key="2">
    <source>
        <dbReference type="Proteomes" id="UP001597110"/>
    </source>
</evidence>
<keyword evidence="2" id="KW-1185">Reference proteome</keyword>